<dbReference type="EMBL" id="CP069025">
    <property type="protein sequence ID" value="QRC93293.1"/>
    <property type="molecule type" value="Genomic_DNA"/>
</dbReference>
<evidence type="ECO:0000313" key="2">
    <source>
        <dbReference type="Proteomes" id="UP000663193"/>
    </source>
</evidence>
<name>A0A7U2EUE9_PHANO</name>
<proteinExistence type="predicted"/>
<organism evidence="1 2">
    <name type="scientific">Phaeosphaeria nodorum (strain SN15 / ATCC MYA-4574 / FGSC 10173)</name>
    <name type="common">Glume blotch fungus</name>
    <name type="synonym">Parastagonospora nodorum</name>
    <dbReference type="NCBI Taxonomy" id="321614"/>
    <lineage>
        <taxon>Eukaryota</taxon>
        <taxon>Fungi</taxon>
        <taxon>Dikarya</taxon>
        <taxon>Ascomycota</taxon>
        <taxon>Pezizomycotina</taxon>
        <taxon>Dothideomycetes</taxon>
        <taxon>Pleosporomycetidae</taxon>
        <taxon>Pleosporales</taxon>
        <taxon>Pleosporineae</taxon>
        <taxon>Phaeosphaeriaceae</taxon>
        <taxon>Parastagonospora</taxon>
    </lineage>
</organism>
<protein>
    <submittedName>
        <fullName evidence="1">Uncharacterized protein</fullName>
    </submittedName>
</protein>
<dbReference type="AlphaFoldDB" id="A0A7U2EUE9"/>
<dbReference type="VEuPathDB" id="FungiDB:JI435_403560"/>
<dbReference type="Proteomes" id="UP000663193">
    <property type="component" value="Chromosome 3"/>
</dbReference>
<keyword evidence="2" id="KW-1185">Reference proteome</keyword>
<sequence length="69" mass="7502">MFPAGPRPRRLTPSIATGLLPLHHAAASDALPKHFRNVSGRNTHLAHRASGLCKDECASRARSNTWTDC</sequence>
<reference evidence="2" key="1">
    <citation type="journal article" date="2021" name="BMC Genomics">
        <title>Chromosome-level genome assembly and manually-curated proteome of model necrotroph Parastagonospora nodorum Sn15 reveals a genome-wide trove of candidate effector homologs, and redundancy of virulence-related functions within an accessory chromosome.</title>
        <authorList>
            <person name="Bertazzoni S."/>
            <person name="Jones D.A.B."/>
            <person name="Phan H.T."/>
            <person name="Tan K.-C."/>
            <person name="Hane J.K."/>
        </authorList>
    </citation>
    <scope>NUCLEOTIDE SEQUENCE [LARGE SCALE GENOMIC DNA]</scope>
    <source>
        <strain evidence="2">SN15 / ATCC MYA-4574 / FGSC 10173)</strain>
    </source>
</reference>
<gene>
    <name evidence="1" type="ORF">JI435_403560</name>
</gene>
<accession>A0A7U2EUE9</accession>
<evidence type="ECO:0000313" key="1">
    <source>
        <dbReference type="EMBL" id="QRC93293.1"/>
    </source>
</evidence>